<gene>
    <name evidence="3" type="ORF">Dda_1082</name>
</gene>
<reference evidence="3" key="1">
    <citation type="submission" date="2023-01" db="EMBL/GenBank/DDBJ databases">
        <title>The chitinases involved in constricting ring structure development in the nematode-trapping fungus Drechslerella dactyloides.</title>
        <authorList>
            <person name="Wang R."/>
            <person name="Zhang L."/>
            <person name="Tang P."/>
            <person name="Li S."/>
            <person name="Liang L."/>
        </authorList>
    </citation>
    <scope>NUCLEOTIDE SEQUENCE</scope>
    <source>
        <strain evidence="3">YMF1.00031</strain>
    </source>
</reference>
<sequence length="270" mass="29281">MNSAASVDTVQNTAATATTLISSLLDWQSAPSSHAHLTDVGDNDSKPSNSRYSGSTIPKPNKTYESQITSSFETNSAHPSSMGPGVTETPEIPPSDISTVDLAERPNVSTPDLAPALSNPTSITSTLDHTTATPNLAPPATIGNERLPAAATDAQLALQNRLAEVETGLLAFVTLLFTIFLIFRGVEEYMEYKRRQNMGHAAGYELDRAHEYYRAHEHSRLIPERASHWSSEPRMERTPVEGVEPNGDQIAELRLEEGRSDLTNTTGPEN</sequence>
<accession>A0AAD6J5P1</accession>
<comment type="caution">
    <text evidence="3">The sequence shown here is derived from an EMBL/GenBank/DDBJ whole genome shotgun (WGS) entry which is preliminary data.</text>
</comment>
<keyword evidence="2" id="KW-0472">Membrane</keyword>
<evidence type="ECO:0000313" key="3">
    <source>
        <dbReference type="EMBL" id="KAJ6264929.1"/>
    </source>
</evidence>
<dbReference type="AlphaFoldDB" id="A0AAD6J5P1"/>
<feature type="compositionally biased region" description="Polar residues" evidence="1">
    <location>
        <begin position="261"/>
        <end position="270"/>
    </location>
</feature>
<feature type="transmembrane region" description="Helical" evidence="2">
    <location>
        <begin position="168"/>
        <end position="186"/>
    </location>
</feature>
<feature type="region of interest" description="Disordered" evidence="1">
    <location>
        <begin position="33"/>
        <end position="98"/>
    </location>
</feature>
<dbReference type="EMBL" id="JAQGDS010000001">
    <property type="protein sequence ID" value="KAJ6264929.1"/>
    <property type="molecule type" value="Genomic_DNA"/>
</dbReference>
<name>A0AAD6J5P1_DREDA</name>
<feature type="compositionally biased region" description="Basic and acidic residues" evidence="1">
    <location>
        <begin position="251"/>
        <end position="260"/>
    </location>
</feature>
<dbReference type="Proteomes" id="UP001221413">
    <property type="component" value="Unassembled WGS sequence"/>
</dbReference>
<keyword evidence="2" id="KW-0812">Transmembrane</keyword>
<proteinExistence type="predicted"/>
<feature type="compositionally biased region" description="Polar residues" evidence="1">
    <location>
        <begin position="46"/>
        <end position="79"/>
    </location>
</feature>
<protein>
    <submittedName>
        <fullName evidence="3">Uncharacterized protein</fullName>
    </submittedName>
</protein>
<organism evidence="3 4">
    <name type="scientific">Drechslerella dactyloides</name>
    <name type="common">Nematode-trapping fungus</name>
    <name type="synonym">Arthrobotrys dactyloides</name>
    <dbReference type="NCBI Taxonomy" id="74499"/>
    <lineage>
        <taxon>Eukaryota</taxon>
        <taxon>Fungi</taxon>
        <taxon>Dikarya</taxon>
        <taxon>Ascomycota</taxon>
        <taxon>Pezizomycotina</taxon>
        <taxon>Orbiliomycetes</taxon>
        <taxon>Orbiliales</taxon>
        <taxon>Orbiliaceae</taxon>
        <taxon>Drechslerella</taxon>
    </lineage>
</organism>
<feature type="compositionally biased region" description="Basic and acidic residues" evidence="1">
    <location>
        <begin position="36"/>
        <end position="45"/>
    </location>
</feature>
<evidence type="ECO:0000313" key="4">
    <source>
        <dbReference type="Proteomes" id="UP001221413"/>
    </source>
</evidence>
<feature type="compositionally biased region" description="Basic and acidic residues" evidence="1">
    <location>
        <begin position="228"/>
        <end position="239"/>
    </location>
</feature>
<evidence type="ECO:0000256" key="2">
    <source>
        <dbReference type="SAM" id="Phobius"/>
    </source>
</evidence>
<evidence type="ECO:0000256" key="1">
    <source>
        <dbReference type="SAM" id="MobiDB-lite"/>
    </source>
</evidence>
<keyword evidence="2" id="KW-1133">Transmembrane helix</keyword>
<keyword evidence="4" id="KW-1185">Reference proteome</keyword>
<feature type="region of interest" description="Disordered" evidence="1">
    <location>
        <begin position="228"/>
        <end position="270"/>
    </location>
</feature>